<evidence type="ECO:0000313" key="3">
    <source>
        <dbReference type="EMBL" id="KAG8229710.1"/>
    </source>
</evidence>
<dbReference type="Pfam" id="PF25150">
    <property type="entry name" value="TPR_Trm732"/>
    <property type="match status" value="1"/>
</dbReference>
<dbReference type="EMBL" id="KZ308443">
    <property type="protein sequence ID" value="KAG8229710.1"/>
    <property type="molecule type" value="Genomic_DNA"/>
</dbReference>
<reference evidence="3" key="1">
    <citation type="submission" date="2013-04" db="EMBL/GenBank/DDBJ databases">
        <authorList>
            <person name="Qu J."/>
            <person name="Murali S.C."/>
            <person name="Bandaranaike D."/>
            <person name="Bellair M."/>
            <person name="Blankenburg K."/>
            <person name="Chao H."/>
            <person name="Dinh H."/>
            <person name="Doddapaneni H."/>
            <person name="Downs B."/>
            <person name="Dugan-Rocha S."/>
            <person name="Elkadiri S."/>
            <person name="Gnanaolivu R.D."/>
            <person name="Hernandez B."/>
            <person name="Javaid M."/>
            <person name="Jayaseelan J.C."/>
            <person name="Lee S."/>
            <person name="Li M."/>
            <person name="Ming W."/>
            <person name="Munidasa M."/>
            <person name="Muniz J."/>
            <person name="Nguyen L."/>
            <person name="Ongeri F."/>
            <person name="Osuji N."/>
            <person name="Pu L.-L."/>
            <person name="Puazo M."/>
            <person name="Qu C."/>
            <person name="Quiroz J."/>
            <person name="Raj R."/>
            <person name="Weissenberger G."/>
            <person name="Xin Y."/>
            <person name="Zou X."/>
            <person name="Han Y."/>
            <person name="Richards S."/>
            <person name="Worley K."/>
            <person name="Muzny D."/>
            <person name="Gibbs R."/>
        </authorList>
    </citation>
    <scope>NUCLEOTIDE SEQUENCE</scope>
    <source>
        <strain evidence="3">Sampled in the wild</strain>
    </source>
</reference>
<feature type="domain" description="tRNA (32-2'-O)-methyltransferase regulator THADA-like TPR repeats region" evidence="2">
    <location>
        <begin position="386"/>
        <end position="621"/>
    </location>
</feature>
<name>A0A8K0K9K7_LADFU</name>
<feature type="domain" description="DUF2428" evidence="1">
    <location>
        <begin position="804"/>
        <end position="998"/>
    </location>
</feature>
<accession>A0A8K0K9K7</accession>
<dbReference type="InterPro" id="IPR019442">
    <property type="entry name" value="THADA/TRM732_DUF2428"/>
</dbReference>
<comment type="caution">
    <text evidence="3">The sequence shown here is derived from an EMBL/GenBank/DDBJ whole genome shotgun (WGS) entry which is preliminary data.</text>
</comment>
<proteinExistence type="predicted"/>
<gene>
    <name evidence="3" type="ORF">J437_LFUL009835</name>
</gene>
<dbReference type="OrthoDB" id="73997at2759"/>
<dbReference type="PANTHER" id="PTHR14387:SF7">
    <property type="entry name" value="THYROID ADENOMA-ASSOCIATED PROTEIN"/>
    <property type="match status" value="1"/>
</dbReference>
<dbReference type="AlphaFoldDB" id="A0A8K0K9K7"/>
<keyword evidence="4" id="KW-1185">Reference proteome</keyword>
<dbReference type="Pfam" id="PF10350">
    <property type="entry name" value="DUF2428"/>
    <property type="match status" value="1"/>
</dbReference>
<evidence type="ECO:0000313" key="4">
    <source>
        <dbReference type="Proteomes" id="UP000792457"/>
    </source>
</evidence>
<dbReference type="InterPro" id="IPR056843">
    <property type="entry name" value="THADA-like_TPR"/>
</dbReference>
<dbReference type="GO" id="GO:0005829">
    <property type="term" value="C:cytosol"/>
    <property type="evidence" value="ECO:0007669"/>
    <property type="project" value="TreeGrafter"/>
</dbReference>
<reference evidence="3" key="2">
    <citation type="submission" date="2017-10" db="EMBL/GenBank/DDBJ databases">
        <title>Ladona fulva Genome sequencing and assembly.</title>
        <authorList>
            <person name="Murali S."/>
            <person name="Richards S."/>
            <person name="Bandaranaike D."/>
            <person name="Bellair M."/>
            <person name="Blankenburg K."/>
            <person name="Chao H."/>
            <person name="Dinh H."/>
            <person name="Doddapaneni H."/>
            <person name="Dugan-Rocha S."/>
            <person name="Elkadiri S."/>
            <person name="Gnanaolivu R."/>
            <person name="Hernandez B."/>
            <person name="Skinner E."/>
            <person name="Javaid M."/>
            <person name="Lee S."/>
            <person name="Li M."/>
            <person name="Ming W."/>
            <person name="Munidasa M."/>
            <person name="Muniz J."/>
            <person name="Nguyen L."/>
            <person name="Hughes D."/>
            <person name="Osuji N."/>
            <person name="Pu L.-L."/>
            <person name="Puazo M."/>
            <person name="Qu C."/>
            <person name="Quiroz J."/>
            <person name="Raj R."/>
            <person name="Weissenberger G."/>
            <person name="Xin Y."/>
            <person name="Zou X."/>
            <person name="Han Y."/>
            <person name="Worley K."/>
            <person name="Muzny D."/>
            <person name="Gibbs R."/>
        </authorList>
    </citation>
    <scope>NUCLEOTIDE SEQUENCE</scope>
    <source>
        <strain evidence="3">Sampled in the wild</strain>
    </source>
</reference>
<dbReference type="Proteomes" id="UP000792457">
    <property type="component" value="Unassembled WGS sequence"/>
</dbReference>
<evidence type="ECO:0000259" key="1">
    <source>
        <dbReference type="Pfam" id="PF10350"/>
    </source>
</evidence>
<dbReference type="InterPro" id="IPR051954">
    <property type="entry name" value="tRNA_methyltransferase_THADA"/>
</dbReference>
<organism evidence="3 4">
    <name type="scientific">Ladona fulva</name>
    <name type="common">Scarce chaser dragonfly</name>
    <name type="synonym">Libellula fulva</name>
    <dbReference type="NCBI Taxonomy" id="123851"/>
    <lineage>
        <taxon>Eukaryota</taxon>
        <taxon>Metazoa</taxon>
        <taxon>Ecdysozoa</taxon>
        <taxon>Arthropoda</taxon>
        <taxon>Hexapoda</taxon>
        <taxon>Insecta</taxon>
        <taxon>Pterygota</taxon>
        <taxon>Palaeoptera</taxon>
        <taxon>Odonata</taxon>
        <taxon>Epiprocta</taxon>
        <taxon>Anisoptera</taxon>
        <taxon>Libelluloidea</taxon>
        <taxon>Libellulidae</taxon>
        <taxon>Ladona</taxon>
    </lineage>
</organism>
<dbReference type="PANTHER" id="PTHR14387">
    <property type="entry name" value="THADA/DEATH RECEPTOR INTERACTING PROTEIN"/>
    <property type="match status" value="1"/>
</dbReference>
<sequence length="1118" mass="125095">MESETMTDKQLLILSRIPSSISASNLKDQRRLQEYHCEVLCHVFLFCESKSPLKQAAISENLSPIQLMDVILKCHSALRAAVTVLQKYLASVRGKAQNGDMSVQKSLKDMLSVSVKLLNNELIPLDSKGNCGIVVVILLACLHDDGYNLVLDKLLSKTSAFPTVDKCVEPVYFASEVAQMSICSGLVTVTPAEILFSINRNQEKYYLETVFMKLLSLDEGIESSLSLGCSRALQQALHSIHDAVLKNSSSDCILMLSNTQILSMCLNFVWSRMEHFMDCVRHAAKAMLQDLVQIGSTFKERDVGDTSFLQSILAAVERIPSYKKSKYIALAVLASEIGCQKLLTVFPCLAATLLPFLEDPSLSAHVSNAYESLMLKHFKEEGMDIWINAWISPLFEAYPKSNVCYVIEGIIKKAMAACPALLDYAVSLYGEGNSLTSSQLKVFIVCLKIGTKLGVVEKRFKKDSVSNEHIKWMGIMKYDVIKQALMNKDDEVRLSALSLMVESNKTTQPLKPVELELMKCFLLYNVNSDVPSLRQKNLMLLMKFLVRVKDSSFPLLKVRNQHKDKGGKTCETLVGYRQFLKWFEQFCFKCLFPGANHPRQASALEMLTMLDEIIPSTDKPVLMDDKQFLYSKDWQENNAESLLLCLRDSFESNKVLALNLLMKYPAEILGFTNPLKFQKLLTTSLRLASSVKPPDCITSAYLLKLLVSFPETEGKLEEAASEITSSLLEDFPSFSKETTFYEKSTFCMLWILVAQLERELAAAKANILVAAANGPLYGTLFCIRNLLKNLDFQCIAENAFWKKMILKLIPLCFEINSAVIHIVNSSSPEGHLPMDFAPVCLLVAIAKESLKNIKESEEREDSSEKLSPVTAQMVLLCSWRTVKEVSLFLGDVTNQASIYSESSPQAQECSLLSEDLVMSIGDYFTKLLSETKHRGAFEQAYVGFCNICKKLWKHPSGILSQLPKIWLKDITNEITRGKQASKLCATRRSAGVPFIVQNPLKFQKLLTTSLRLASSVKPPDCITSAYLLKLLVSFPETEGKLEEAASEITSSLLEDFPSFSKETTFYEKSTFCMLWILVAQLERELAAAKANILVAAANGPLYGTLFCIRNLLKNLDFQ</sequence>
<evidence type="ECO:0000259" key="2">
    <source>
        <dbReference type="Pfam" id="PF25150"/>
    </source>
</evidence>
<protein>
    <submittedName>
        <fullName evidence="3">Uncharacterized protein</fullName>
    </submittedName>
</protein>
<dbReference type="GO" id="GO:0030488">
    <property type="term" value="P:tRNA methylation"/>
    <property type="evidence" value="ECO:0007669"/>
    <property type="project" value="TreeGrafter"/>
</dbReference>